<gene>
    <name evidence="2" type="ORF">H0267_14215</name>
</gene>
<protein>
    <recommendedName>
        <fullName evidence="4">Histidine kinase-, DNA gyrase B-, and HSP90-like ATPase</fullName>
    </recommendedName>
</protein>
<evidence type="ECO:0008006" key="4">
    <source>
        <dbReference type="Google" id="ProtNLM"/>
    </source>
</evidence>
<accession>A0A931HXL6</accession>
<evidence type="ECO:0000313" key="3">
    <source>
        <dbReference type="Proteomes" id="UP000614490"/>
    </source>
</evidence>
<reference evidence="2 3" key="1">
    <citation type="journal article" date="2005" name="Int. J. Syst. Evol. Microbiol.">
        <title>Halobacillus yeomjeoni sp. nov., isolated from a marine solar saltern in Korea.</title>
        <authorList>
            <person name="Yoon J.H."/>
            <person name="Kang S.J."/>
            <person name="Lee C.H."/>
            <person name="Oh H.W."/>
            <person name="Oh T.K."/>
        </authorList>
    </citation>
    <scope>NUCLEOTIDE SEQUENCE [LARGE SCALE GENOMIC DNA]</scope>
    <source>
        <strain evidence="2 3">KCTC 3957</strain>
    </source>
</reference>
<dbReference type="RefSeq" id="WP_197318004.1">
    <property type="nucleotide sequence ID" value="NZ_JADZSC010000003.1"/>
</dbReference>
<comment type="caution">
    <text evidence="2">The sequence shown here is derived from an EMBL/GenBank/DDBJ whole genome shotgun (WGS) entry which is preliminary data.</text>
</comment>
<evidence type="ECO:0000256" key="1">
    <source>
        <dbReference type="SAM" id="MobiDB-lite"/>
    </source>
</evidence>
<name>A0A931HXL6_9BACI</name>
<sequence length="679" mass="76601">MTLLSVDIAKVDRMAQTGSSLLRLIQNDELPILDLLVRESLQNSLDAKKAENSHVNVDLSIQGFKKDTALKHFQGLTDTFAHEFPSEEQKSLVIRDSNTVGLTGPLSYEEMDSREEQGNMLNLVYEIGRPQQKEGAGGSWGLGKTVYFRAGVGLVIYYSRIRKEDGTFESRLAACLIENEEKDRKSTFIPYKKEEKLKRGIAWWGVPQGDKTVPLTGKEEIQSILEDFNIEPYTGEETGTTVIIPFIREKNLLTEKIGEEQKPLPWHSSIEKYLNVSVQRWYAPRLDNQHYPHGGWLKCAINKETITKDSMEPAFKVLQSLYNRTLKVKEENDILKDSEVYVESIKTRNVLKKAEAGKISFALVKRDVLRMTVPDNLASPYKYFDIPNVSDVENSPIISHTRKPGMIVSYNTSGSWVERIQAQNEDEFLIGIFVPNSNNPVIDSHFKNNAATLEAYLRKSEKADHRSWSDYFDNGKSLNLVSRIQTTMTRRVNQKIDKQEKDVKNVKDNQLSSVVGKALLPPRGYGKNSNKKPSSRKETGNGPAVSKTKNFVYTIDSVKPITLYQTEIQFSIESNKKPSKAQIELAATAERDTIKADKWESEDGTGTTFPFIIEDIVVDGEADVQEVTTVESGRSYAEKLSLNSSAKVTGKMTVRSQDPLIQMKILMVDLTESESMANE</sequence>
<dbReference type="AlphaFoldDB" id="A0A931HXL6"/>
<dbReference type="Proteomes" id="UP000614490">
    <property type="component" value="Unassembled WGS sequence"/>
</dbReference>
<evidence type="ECO:0000313" key="2">
    <source>
        <dbReference type="EMBL" id="MBH0231378.1"/>
    </source>
</evidence>
<proteinExistence type="predicted"/>
<organism evidence="2 3">
    <name type="scientific">Halobacillus yeomjeoni</name>
    <dbReference type="NCBI Taxonomy" id="311194"/>
    <lineage>
        <taxon>Bacteria</taxon>
        <taxon>Bacillati</taxon>
        <taxon>Bacillota</taxon>
        <taxon>Bacilli</taxon>
        <taxon>Bacillales</taxon>
        <taxon>Bacillaceae</taxon>
        <taxon>Halobacillus</taxon>
    </lineage>
</organism>
<feature type="region of interest" description="Disordered" evidence="1">
    <location>
        <begin position="519"/>
        <end position="546"/>
    </location>
</feature>
<keyword evidence="3" id="KW-1185">Reference proteome</keyword>
<dbReference type="EMBL" id="JADZSC010000003">
    <property type="protein sequence ID" value="MBH0231378.1"/>
    <property type="molecule type" value="Genomic_DNA"/>
</dbReference>